<dbReference type="OrthoDB" id="25620at2759"/>
<evidence type="ECO:0000313" key="2">
    <source>
        <dbReference type="Proteomes" id="UP000266673"/>
    </source>
</evidence>
<accession>A0A397U6S9</accession>
<comment type="caution">
    <text evidence="1">The sequence shown here is derived from an EMBL/GenBank/DDBJ whole genome shotgun (WGS) entry which is preliminary data.</text>
</comment>
<evidence type="ECO:0000313" key="1">
    <source>
        <dbReference type="EMBL" id="RIB05411.1"/>
    </source>
</evidence>
<name>A0A397U6S9_9GLOM</name>
<reference evidence="1 2" key="1">
    <citation type="submission" date="2018-06" db="EMBL/GenBank/DDBJ databases">
        <title>Comparative genomics reveals the genomic features of Rhizophagus irregularis, R. cerebriforme, R. diaphanum and Gigaspora rosea, and their symbiotic lifestyle signature.</title>
        <authorList>
            <person name="Morin E."/>
            <person name="San Clemente H."/>
            <person name="Chen E.C.H."/>
            <person name="De La Providencia I."/>
            <person name="Hainaut M."/>
            <person name="Kuo A."/>
            <person name="Kohler A."/>
            <person name="Murat C."/>
            <person name="Tang N."/>
            <person name="Roy S."/>
            <person name="Loubradou J."/>
            <person name="Henrissat B."/>
            <person name="Grigoriev I.V."/>
            <person name="Corradi N."/>
            <person name="Roux C."/>
            <person name="Martin F.M."/>
        </authorList>
    </citation>
    <scope>NUCLEOTIDE SEQUENCE [LARGE SCALE GENOMIC DNA]</scope>
    <source>
        <strain evidence="1 2">DAOM 194757</strain>
    </source>
</reference>
<keyword evidence="2" id="KW-1185">Reference proteome</keyword>
<sequence length="185" mass="21834">MSRDKVAKDYILVIEYVSEGSVCQNLQTIAQMNLWKDIRKRIVDPSRQYQHAAEIISWIDGKKKTIAYSIRNNPYELRLLLCGSRDGFTADIFWDLCDKKENALHDSARKIINLRFEIGFLSDHERKSALPSHNYFEIQEIGHEKLYPAWFFDMSEGNGYRSPFIEYTKENKEFKENVIRVPGYR</sequence>
<organism evidence="1 2">
    <name type="scientific">Gigaspora rosea</name>
    <dbReference type="NCBI Taxonomy" id="44941"/>
    <lineage>
        <taxon>Eukaryota</taxon>
        <taxon>Fungi</taxon>
        <taxon>Fungi incertae sedis</taxon>
        <taxon>Mucoromycota</taxon>
        <taxon>Glomeromycotina</taxon>
        <taxon>Glomeromycetes</taxon>
        <taxon>Diversisporales</taxon>
        <taxon>Gigasporaceae</taxon>
        <taxon>Gigaspora</taxon>
    </lineage>
</organism>
<proteinExistence type="predicted"/>
<protein>
    <submittedName>
        <fullName evidence="1">Uncharacterized protein</fullName>
    </submittedName>
</protein>
<dbReference type="Proteomes" id="UP000266673">
    <property type="component" value="Unassembled WGS sequence"/>
</dbReference>
<dbReference type="AlphaFoldDB" id="A0A397U6S9"/>
<gene>
    <name evidence="1" type="ORF">C2G38_2219714</name>
</gene>
<dbReference type="EMBL" id="QKWP01001987">
    <property type="protein sequence ID" value="RIB05411.1"/>
    <property type="molecule type" value="Genomic_DNA"/>
</dbReference>